<evidence type="ECO:0000256" key="2">
    <source>
        <dbReference type="ARBA" id="ARBA00022801"/>
    </source>
</evidence>
<evidence type="ECO:0000313" key="7">
    <source>
        <dbReference type="Proteomes" id="UP000248066"/>
    </source>
</evidence>
<evidence type="ECO:0000256" key="4">
    <source>
        <dbReference type="ARBA" id="ARBA00051722"/>
    </source>
</evidence>
<dbReference type="GO" id="GO:0004725">
    <property type="term" value="F:protein tyrosine phosphatase activity"/>
    <property type="evidence" value="ECO:0007669"/>
    <property type="project" value="UniProtKB-UniRule"/>
</dbReference>
<evidence type="ECO:0000256" key="1">
    <source>
        <dbReference type="ARBA" id="ARBA00005750"/>
    </source>
</evidence>
<dbReference type="AlphaFoldDB" id="A0A2W0HGJ4"/>
<evidence type="ECO:0000313" key="6">
    <source>
        <dbReference type="EMBL" id="PYZ96012.1"/>
    </source>
</evidence>
<comment type="catalytic activity">
    <reaction evidence="4 5">
        <text>O-phospho-L-tyrosyl-[protein] + H2O = L-tyrosyl-[protein] + phosphate</text>
        <dbReference type="Rhea" id="RHEA:10684"/>
        <dbReference type="Rhea" id="RHEA-COMP:10136"/>
        <dbReference type="Rhea" id="RHEA-COMP:20101"/>
        <dbReference type="ChEBI" id="CHEBI:15377"/>
        <dbReference type="ChEBI" id="CHEBI:43474"/>
        <dbReference type="ChEBI" id="CHEBI:46858"/>
        <dbReference type="ChEBI" id="CHEBI:61978"/>
        <dbReference type="EC" id="3.1.3.48"/>
    </reaction>
</comment>
<dbReference type="PANTHER" id="PTHR39181">
    <property type="entry name" value="TYROSINE-PROTEIN PHOSPHATASE YWQE"/>
    <property type="match status" value="1"/>
</dbReference>
<dbReference type="EMBL" id="PDOF01000003">
    <property type="protein sequence ID" value="PYZ96012.1"/>
    <property type="molecule type" value="Genomic_DNA"/>
</dbReference>
<dbReference type="Pfam" id="PF19567">
    <property type="entry name" value="CpsB_CapC"/>
    <property type="match status" value="1"/>
</dbReference>
<dbReference type="Proteomes" id="UP000248066">
    <property type="component" value="Unassembled WGS sequence"/>
</dbReference>
<dbReference type="RefSeq" id="WP_110521289.1">
    <property type="nucleotide sequence ID" value="NZ_PDOF01000003.1"/>
</dbReference>
<dbReference type="InterPro" id="IPR016195">
    <property type="entry name" value="Pol/histidinol_Pase-like"/>
</dbReference>
<sequence>MFDIHCHILSNLDDGPSNEAEALTMAQAAVQEGIRTIVATPHHKHPSYSNAGDRVLESTARLNHLLQENGIDLTVLPGQEIRLNGDLIKDYENRNILTLNGSRYFFVEFPSNEIPRYAIRLLYSIQQEKGLVPVIVHPERNKAVMKDPDRLYELVRNGCLTQVTAASVTGRFGKKIKRLSEDLIDANLAHFIASDAHDTVNRPFCMREAYDAIEDEFGTSARYYFQENAELLVKNQQVMIEPPEKVKQKRFLGLF</sequence>
<evidence type="ECO:0000256" key="5">
    <source>
        <dbReference type="PIRNR" id="PIRNR016557"/>
    </source>
</evidence>
<dbReference type="PANTHER" id="PTHR39181:SF1">
    <property type="entry name" value="TYROSINE-PROTEIN PHOSPHATASE YWQE"/>
    <property type="match status" value="1"/>
</dbReference>
<comment type="similarity">
    <text evidence="1 5">Belongs to the metallo-dependent hydrolases superfamily. CpsB/CapC family.</text>
</comment>
<protein>
    <recommendedName>
        <fullName evidence="5">Tyrosine-protein phosphatase</fullName>
        <ecNumber evidence="5">3.1.3.48</ecNumber>
    </recommendedName>
</protein>
<dbReference type="InterPro" id="IPR016667">
    <property type="entry name" value="Caps_polysacc_synth_CpsB/CapC"/>
</dbReference>
<accession>A0A2W0HGJ4</accession>
<reference evidence="6 7" key="1">
    <citation type="submission" date="2017-10" db="EMBL/GenBank/DDBJ databases">
        <title>Bacillus sp. nov., a halophilic bacterium isolated from a Yangshapao Lake.</title>
        <authorList>
            <person name="Wang H."/>
        </authorList>
    </citation>
    <scope>NUCLEOTIDE SEQUENCE [LARGE SCALE GENOMIC DNA]</scope>
    <source>
        <strain evidence="6 7">YSP-3</strain>
    </source>
</reference>
<dbReference type="GO" id="GO:0030145">
    <property type="term" value="F:manganese ion binding"/>
    <property type="evidence" value="ECO:0007669"/>
    <property type="project" value="UniProtKB-UniRule"/>
</dbReference>
<keyword evidence="3 5" id="KW-0904">Protein phosphatase</keyword>
<gene>
    <name evidence="6" type="ORF">CR205_16710</name>
</gene>
<dbReference type="SUPFAM" id="SSF89550">
    <property type="entry name" value="PHP domain-like"/>
    <property type="match status" value="1"/>
</dbReference>
<dbReference type="EC" id="3.1.3.48" evidence="5"/>
<proteinExistence type="inferred from homology"/>
<name>A0A2W0HGJ4_9BACI</name>
<organism evidence="6 7">
    <name type="scientific">Alteribacter lacisalsi</name>
    <dbReference type="NCBI Taxonomy" id="2045244"/>
    <lineage>
        <taxon>Bacteria</taxon>
        <taxon>Bacillati</taxon>
        <taxon>Bacillota</taxon>
        <taxon>Bacilli</taxon>
        <taxon>Bacillales</taxon>
        <taxon>Bacillaceae</taxon>
        <taxon>Alteribacter</taxon>
    </lineage>
</organism>
<comment type="caution">
    <text evidence="6">The sequence shown here is derived from an EMBL/GenBank/DDBJ whole genome shotgun (WGS) entry which is preliminary data.</text>
</comment>
<keyword evidence="2 5" id="KW-0378">Hydrolase</keyword>
<dbReference type="Gene3D" id="3.20.20.140">
    <property type="entry name" value="Metal-dependent hydrolases"/>
    <property type="match status" value="1"/>
</dbReference>
<keyword evidence="7" id="KW-1185">Reference proteome</keyword>
<dbReference type="PIRSF" id="PIRSF016557">
    <property type="entry name" value="Caps_synth_CpsB"/>
    <property type="match status" value="1"/>
</dbReference>
<evidence type="ECO:0000256" key="3">
    <source>
        <dbReference type="ARBA" id="ARBA00022912"/>
    </source>
</evidence>
<dbReference type="OrthoDB" id="9788539at2"/>